<evidence type="ECO:0000313" key="4">
    <source>
        <dbReference type="Proteomes" id="UP000007799"/>
    </source>
</evidence>
<evidence type="ECO:0000256" key="1">
    <source>
        <dbReference type="ARBA" id="ARBA00025758"/>
    </source>
</evidence>
<feature type="compositionally biased region" description="Basic residues" evidence="2">
    <location>
        <begin position="123"/>
        <end position="136"/>
    </location>
</feature>
<comment type="similarity">
    <text evidence="1">Belongs to the gemin-2 family.</text>
</comment>
<dbReference type="GO" id="GO:0000387">
    <property type="term" value="P:spliceosomal snRNP assembly"/>
    <property type="evidence" value="ECO:0007669"/>
    <property type="project" value="InterPro"/>
</dbReference>
<dbReference type="InParanoid" id="F2UC91"/>
<evidence type="ECO:0008006" key="5">
    <source>
        <dbReference type="Google" id="ProtNLM"/>
    </source>
</evidence>
<protein>
    <recommendedName>
        <fullName evidence="5">Gem-associated protein 2</fullName>
    </recommendedName>
</protein>
<dbReference type="RefSeq" id="XP_004993098.1">
    <property type="nucleotide sequence ID" value="XM_004993041.1"/>
</dbReference>
<dbReference type="PANTHER" id="PTHR12794:SF0">
    <property type="entry name" value="GEM-ASSOCIATED PROTEIN 2"/>
    <property type="match status" value="1"/>
</dbReference>
<feature type="compositionally biased region" description="Basic and acidic residues" evidence="2">
    <location>
        <begin position="103"/>
        <end position="112"/>
    </location>
</feature>
<dbReference type="GO" id="GO:0005634">
    <property type="term" value="C:nucleus"/>
    <property type="evidence" value="ECO:0007669"/>
    <property type="project" value="TreeGrafter"/>
</dbReference>
<gene>
    <name evidence="3" type="ORF">PTSG_06210</name>
</gene>
<evidence type="ECO:0000313" key="3">
    <source>
        <dbReference type="EMBL" id="EGD74198.1"/>
    </source>
</evidence>
<dbReference type="KEGG" id="sre:PTSG_06210"/>
<accession>F2UC91</accession>
<dbReference type="Pfam" id="PF04938">
    <property type="entry name" value="SIP1"/>
    <property type="match status" value="1"/>
</dbReference>
<name>F2UC91_SALR5</name>
<dbReference type="Gene3D" id="1.20.58.1070">
    <property type="match status" value="1"/>
</dbReference>
<sequence length="347" mass="38859">MGDDGPRPALYLSRAKMAKLEQTIDFSVPPQTAEEYILHVRRATAAMPKVVVAASISSMTRTAGAVSMENPHGMAHVVDQAATESPAGIEVSKPQQQGPPTHHQSEQGEQGERLPLAENLHQQQHHQHKHHQHQHQHQQPPQDTPPSGRSRRKRRHNTVMPPRTPKTPKVHAVPAWEDQQLSAFEELHLRCAELRERIQDGTLHLEPSDVPQSKVLTTEQCRALCFELTPETSPRAPSAGVLARLSHAHTQQLLKHLVEDLREQPTHHLLQWIYATLAFFDADLMNSEDHATIRRLCRVCFYLYSAGQDDLAATTALPEQGSIEAGLCLVLTIAIVHFKQTDFEPLL</sequence>
<dbReference type="PANTHER" id="PTHR12794">
    <property type="entry name" value="GEMIN2"/>
    <property type="match status" value="1"/>
</dbReference>
<reference evidence="3" key="1">
    <citation type="submission" date="2009-08" db="EMBL/GenBank/DDBJ databases">
        <title>Annotation of Salpingoeca rosetta.</title>
        <authorList>
            <consortium name="The Broad Institute Genome Sequencing Platform"/>
            <person name="Russ C."/>
            <person name="Cuomo C."/>
            <person name="Burger G."/>
            <person name="Gray M.W."/>
            <person name="Holland P.W.H."/>
            <person name="King N."/>
            <person name="Lang F.B.F."/>
            <person name="Roger A.J."/>
            <person name="Ruiz-Trillo I."/>
            <person name="Young S.K."/>
            <person name="Zeng Q."/>
            <person name="Gargeya S."/>
            <person name="Alvarado L."/>
            <person name="Berlin A."/>
            <person name="Chapman S.B."/>
            <person name="Chen Z."/>
            <person name="Freedman E."/>
            <person name="Gellesch M."/>
            <person name="Goldberg J."/>
            <person name="Griggs A."/>
            <person name="Gujja S."/>
            <person name="Heilman E."/>
            <person name="Heiman D."/>
            <person name="Howarth C."/>
            <person name="Mehta T."/>
            <person name="Neiman D."/>
            <person name="Pearson M."/>
            <person name="Roberts A."/>
            <person name="Saif S."/>
            <person name="Shea T."/>
            <person name="Shenoy N."/>
            <person name="Sisk P."/>
            <person name="Stolte C."/>
            <person name="Sykes S."/>
            <person name="White J."/>
            <person name="Yandava C."/>
            <person name="Haas B."/>
            <person name="Nusbaum C."/>
            <person name="Birren B."/>
        </authorList>
    </citation>
    <scope>NUCLEOTIDE SEQUENCE [LARGE SCALE GENOMIC DNA]</scope>
    <source>
        <strain evidence="3">ATCC 50818</strain>
    </source>
</reference>
<dbReference type="GeneID" id="16073671"/>
<feature type="region of interest" description="Disordered" evidence="2">
    <location>
        <begin position="84"/>
        <end position="171"/>
    </location>
</feature>
<organism evidence="4">
    <name type="scientific">Salpingoeca rosetta (strain ATCC 50818 / BSB-021)</name>
    <dbReference type="NCBI Taxonomy" id="946362"/>
    <lineage>
        <taxon>Eukaryota</taxon>
        <taxon>Choanoflagellata</taxon>
        <taxon>Craspedida</taxon>
        <taxon>Salpingoecidae</taxon>
        <taxon>Salpingoeca</taxon>
    </lineage>
</organism>
<proteinExistence type="inferred from homology"/>
<dbReference type="Proteomes" id="UP000007799">
    <property type="component" value="Unassembled WGS sequence"/>
</dbReference>
<evidence type="ECO:0000256" key="2">
    <source>
        <dbReference type="SAM" id="MobiDB-lite"/>
    </source>
</evidence>
<keyword evidence="4" id="KW-1185">Reference proteome</keyword>
<dbReference type="InterPro" id="IPR035426">
    <property type="entry name" value="Gemin2/Brr1"/>
</dbReference>
<dbReference type="GO" id="GO:0032797">
    <property type="term" value="C:SMN complex"/>
    <property type="evidence" value="ECO:0007669"/>
    <property type="project" value="TreeGrafter"/>
</dbReference>
<dbReference type="AlphaFoldDB" id="F2UC91"/>
<dbReference type="EMBL" id="GL832968">
    <property type="protein sequence ID" value="EGD74198.1"/>
    <property type="molecule type" value="Genomic_DNA"/>
</dbReference>